<dbReference type="SUPFAM" id="SSF51735">
    <property type="entry name" value="NAD(P)-binding Rossmann-fold domains"/>
    <property type="match status" value="1"/>
</dbReference>
<gene>
    <name evidence="6" type="ORF">PPSIR1_36292</name>
</gene>
<dbReference type="Gene3D" id="1.10.1040.10">
    <property type="entry name" value="N-(1-d-carboxylethyl)-l-norvaline Dehydrogenase, domain 2"/>
    <property type="match status" value="1"/>
</dbReference>
<keyword evidence="2" id="KW-0520">NAD</keyword>
<protein>
    <submittedName>
        <fullName evidence="6">Probable 3-hydroxyisobutyrate dehydrogenase</fullName>
    </submittedName>
</protein>
<proteinExistence type="predicted"/>
<evidence type="ECO:0000256" key="3">
    <source>
        <dbReference type="PIRSR" id="PIRSR000103-1"/>
    </source>
</evidence>
<feature type="active site" evidence="3">
    <location>
        <position position="179"/>
    </location>
</feature>
<organism evidence="6 7">
    <name type="scientific">Plesiocystis pacifica SIR-1</name>
    <dbReference type="NCBI Taxonomy" id="391625"/>
    <lineage>
        <taxon>Bacteria</taxon>
        <taxon>Pseudomonadati</taxon>
        <taxon>Myxococcota</taxon>
        <taxon>Polyangia</taxon>
        <taxon>Nannocystales</taxon>
        <taxon>Nannocystaceae</taxon>
        <taxon>Plesiocystis</taxon>
    </lineage>
</organism>
<evidence type="ECO:0000313" key="7">
    <source>
        <dbReference type="Proteomes" id="UP000005801"/>
    </source>
</evidence>
<evidence type="ECO:0000256" key="2">
    <source>
        <dbReference type="ARBA" id="ARBA00023027"/>
    </source>
</evidence>
<comment type="caution">
    <text evidence="6">The sequence shown here is derived from an EMBL/GenBank/DDBJ whole genome shotgun (WGS) entry which is preliminary data.</text>
</comment>
<dbReference type="PROSITE" id="PS00895">
    <property type="entry name" value="3_HYDROXYISOBUT_DH"/>
    <property type="match status" value="1"/>
</dbReference>
<dbReference type="SUPFAM" id="SSF48179">
    <property type="entry name" value="6-phosphogluconate dehydrogenase C-terminal domain-like"/>
    <property type="match status" value="1"/>
</dbReference>
<dbReference type="GO" id="GO:0016491">
    <property type="term" value="F:oxidoreductase activity"/>
    <property type="evidence" value="ECO:0007669"/>
    <property type="project" value="UniProtKB-KW"/>
</dbReference>
<dbReference type="InterPro" id="IPR013328">
    <property type="entry name" value="6PGD_dom2"/>
</dbReference>
<dbReference type="STRING" id="391625.PPSIR1_36292"/>
<dbReference type="GO" id="GO:0016054">
    <property type="term" value="P:organic acid catabolic process"/>
    <property type="evidence" value="ECO:0007669"/>
    <property type="project" value="UniProtKB-ARBA"/>
</dbReference>
<dbReference type="Pfam" id="PF03446">
    <property type="entry name" value="NAD_binding_2"/>
    <property type="match status" value="1"/>
</dbReference>
<evidence type="ECO:0000259" key="4">
    <source>
        <dbReference type="Pfam" id="PF03446"/>
    </source>
</evidence>
<accession>A6G1G3</accession>
<dbReference type="PANTHER" id="PTHR43580">
    <property type="entry name" value="OXIDOREDUCTASE GLYR1-RELATED"/>
    <property type="match status" value="1"/>
</dbReference>
<dbReference type="InterPro" id="IPR006115">
    <property type="entry name" value="6PGDH_NADP-bd"/>
</dbReference>
<keyword evidence="7" id="KW-1185">Reference proteome</keyword>
<feature type="domain" description="3-hydroxyisobutyrate dehydrogenase-like NAD-binding" evidence="5">
    <location>
        <begin position="173"/>
        <end position="283"/>
    </location>
</feature>
<dbReference type="InterPro" id="IPR051265">
    <property type="entry name" value="HIBADH-related_NP60_sf"/>
</dbReference>
<dbReference type="InterPro" id="IPR015815">
    <property type="entry name" value="HIBADH-related"/>
</dbReference>
<reference evidence="6 7" key="1">
    <citation type="submission" date="2007-06" db="EMBL/GenBank/DDBJ databases">
        <authorList>
            <person name="Shimkets L."/>
            <person name="Ferriera S."/>
            <person name="Johnson J."/>
            <person name="Kravitz S."/>
            <person name="Beeson K."/>
            <person name="Sutton G."/>
            <person name="Rogers Y.-H."/>
            <person name="Friedman R."/>
            <person name="Frazier M."/>
            <person name="Venter J.C."/>
        </authorList>
    </citation>
    <scope>NUCLEOTIDE SEQUENCE [LARGE SCALE GENOMIC DNA]</scope>
    <source>
        <strain evidence="6 7">SIR-1</strain>
    </source>
</reference>
<dbReference type="eggNOG" id="COG2084">
    <property type="taxonomic scope" value="Bacteria"/>
</dbReference>
<dbReference type="InterPro" id="IPR002204">
    <property type="entry name" value="3-OH-isobutyrate_DH-rel_CS"/>
</dbReference>
<dbReference type="RefSeq" id="WP_006970562.1">
    <property type="nucleotide sequence ID" value="NZ_ABCS01000012.1"/>
</dbReference>
<sequence>MTVAESLTVSVLGLGAMGSRMAARLLDAGYRVHVYNRSRERPAVQQLIDAGAQYFDTPRAAVERAQLVIAVVTDDEAARAIWLAPDTGALAALRADALAVESSTLTPGCVAELTEAFTSAARAFLDAPVVGTRPQAEAGALVHLVGGDAEDLERARPVLAHLGKAVHHLGPAGAGAKLKLVVNALFALQVAAMGELLGAAQNMGLDAGATLEVLGQLPVTSPAAKGTASLMLAGEFAPLFPIDLVEKDLRYMGEAADPSRVPLCAAARAVYAEAQAGGYGGDNIVGVGRLYL</sequence>
<dbReference type="InterPro" id="IPR036291">
    <property type="entry name" value="NAD(P)-bd_dom_sf"/>
</dbReference>
<dbReference type="EMBL" id="ABCS01000012">
    <property type="protein sequence ID" value="EDM80227.1"/>
    <property type="molecule type" value="Genomic_DNA"/>
</dbReference>
<dbReference type="PIRSF" id="PIRSF000103">
    <property type="entry name" value="HIBADH"/>
    <property type="match status" value="1"/>
</dbReference>
<evidence type="ECO:0000259" key="5">
    <source>
        <dbReference type="Pfam" id="PF14833"/>
    </source>
</evidence>
<dbReference type="OrthoDB" id="9777604at2"/>
<name>A6G1G3_9BACT</name>
<dbReference type="AlphaFoldDB" id="A6G1G3"/>
<dbReference type="PANTHER" id="PTHR43580:SF2">
    <property type="entry name" value="CYTOKINE-LIKE NUCLEAR FACTOR N-PAC"/>
    <property type="match status" value="1"/>
</dbReference>
<dbReference type="Pfam" id="PF14833">
    <property type="entry name" value="NAD_binding_11"/>
    <property type="match status" value="1"/>
</dbReference>
<feature type="domain" description="6-phosphogluconate dehydrogenase NADP-binding" evidence="4">
    <location>
        <begin position="9"/>
        <end position="170"/>
    </location>
</feature>
<dbReference type="Gene3D" id="3.40.50.720">
    <property type="entry name" value="NAD(P)-binding Rossmann-like Domain"/>
    <property type="match status" value="1"/>
</dbReference>
<keyword evidence="1" id="KW-0560">Oxidoreductase</keyword>
<evidence type="ECO:0000256" key="1">
    <source>
        <dbReference type="ARBA" id="ARBA00023002"/>
    </source>
</evidence>
<evidence type="ECO:0000313" key="6">
    <source>
        <dbReference type="EMBL" id="EDM80227.1"/>
    </source>
</evidence>
<dbReference type="GO" id="GO:0050661">
    <property type="term" value="F:NADP binding"/>
    <property type="evidence" value="ECO:0007669"/>
    <property type="project" value="InterPro"/>
</dbReference>
<dbReference type="GO" id="GO:0051287">
    <property type="term" value="F:NAD binding"/>
    <property type="evidence" value="ECO:0007669"/>
    <property type="project" value="InterPro"/>
</dbReference>
<dbReference type="InterPro" id="IPR029154">
    <property type="entry name" value="HIBADH-like_NADP-bd"/>
</dbReference>
<dbReference type="Proteomes" id="UP000005801">
    <property type="component" value="Unassembled WGS sequence"/>
</dbReference>
<dbReference type="InterPro" id="IPR008927">
    <property type="entry name" value="6-PGluconate_DH-like_C_sf"/>
</dbReference>